<organism evidence="7 8">
    <name type="scientific">Pseudoatta argentina</name>
    <dbReference type="NCBI Taxonomy" id="621737"/>
    <lineage>
        <taxon>Eukaryota</taxon>
        <taxon>Metazoa</taxon>
        <taxon>Ecdysozoa</taxon>
        <taxon>Arthropoda</taxon>
        <taxon>Hexapoda</taxon>
        <taxon>Insecta</taxon>
        <taxon>Pterygota</taxon>
        <taxon>Neoptera</taxon>
        <taxon>Endopterygota</taxon>
        <taxon>Hymenoptera</taxon>
        <taxon>Apocrita</taxon>
        <taxon>Aculeata</taxon>
        <taxon>Formicoidea</taxon>
        <taxon>Formicidae</taxon>
        <taxon>Myrmicinae</taxon>
        <taxon>Pseudoatta</taxon>
    </lineage>
</organism>
<evidence type="ECO:0000256" key="3">
    <source>
        <dbReference type="ARBA" id="ARBA00015520"/>
    </source>
</evidence>
<evidence type="ECO:0000256" key="2">
    <source>
        <dbReference type="ARBA" id="ARBA00007175"/>
    </source>
</evidence>
<feature type="compositionally biased region" description="Basic residues" evidence="6">
    <location>
        <begin position="223"/>
        <end position="236"/>
    </location>
</feature>
<comment type="subcellular location">
    <subcellularLocation>
        <location evidence="1">Nucleus</location>
        <location evidence="1">Nucleolus</location>
    </subcellularLocation>
</comment>
<name>A0A836EHN3_9HYME</name>
<feature type="non-terminal residue" evidence="7">
    <location>
        <position position="236"/>
    </location>
</feature>
<evidence type="ECO:0000313" key="8">
    <source>
        <dbReference type="Proteomes" id="UP000668214"/>
    </source>
</evidence>
<reference evidence="7" key="1">
    <citation type="submission" date="2020-02" db="EMBL/GenBank/DDBJ databases">
        <title>Relaxed selection underlies rapid genomic changes in the transitions from sociality to social parasitism in ants.</title>
        <authorList>
            <person name="Bi X."/>
        </authorList>
    </citation>
    <scope>NUCLEOTIDE SEQUENCE</scope>
    <source>
        <strain evidence="7">BGI-DK2014c</strain>
        <tissue evidence="7">Whole body</tissue>
    </source>
</reference>
<protein>
    <recommendedName>
        <fullName evidence="3">Nucleolar protein 12</fullName>
    </recommendedName>
</protein>
<feature type="region of interest" description="Disordered" evidence="6">
    <location>
        <begin position="1"/>
        <end position="25"/>
    </location>
</feature>
<evidence type="ECO:0000256" key="1">
    <source>
        <dbReference type="ARBA" id="ARBA00004604"/>
    </source>
</evidence>
<evidence type="ECO:0000256" key="6">
    <source>
        <dbReference type="SAM" id="MobiDB-lite"/>
    </source>
</evidence>
<feature type="region of interest" description="Disordered" evidence="6">
    <location>
        <begin position="130"/>
        <end position="236"/>
    </location>
</feature>
<keyword evidence="5" id="KW-0539">Nucleus</keyword>
<dbReference type="EMBL" id="JAANIA010002538">
    <property type="protein sequence ID" value="KAG5312990.1"/>
    <property type="molecule type" value="Genomic_DNA"/>
</dbReference>
<feature type="compositionally biased region" description="Basic and acidic residues" evidence="6">
    <location>
        <begin position="60"/>
        <end position="73"/>
    </location>
</feature>
<dbReference type="AlphaFoldDB" id="A0A836EHN3"/>
<evidence type="ECO:0000256" key="4">
    <source>
        <dbReference type="ARBA" id="ARBA00023054"/>
    </source>
</evidence>
<gene>
    <name evidence="7" type="primary">Nol12</name>
    <name evidence="7" type="ORF">G6Z78_0000897</name>
</gene>
<feature type="compositionally biased region" description="Basic residues" evidence="6">
    <location>
        <begin position="186"/>
        <end position="195"/>
    </location>
</feature>
<dbReference type="PANTHER" id="PTHR14577:SF0">
    <property type="entry name" value="NUCLEOLAR PROTEIN 12"/>
    <property type="match status" value="1"/>
</dbReference>
<dbReference type="Pfam" id="PF09805">
    <property type="entry name" value="Nop25"/>
    <property type="match status" value="1"/>
</dbReference>
<proteinExistence type="inferred from homology"/>
<dbReference type="PANTHER" id="PTHR14577">
    <property type="entry name" value="NUCLEOLAR PROTEIN 12"/>
    <property type="match status" value="1"/>
</dbReference>
<dbReference type="Proteomes" id="UP000668214">
    <property type="component" value="Unassembled WGS sequence"/>
</dbReference>
<comment type="similarity">
    <text evidence="2">Belongs to the RRP17 family.</text>
</comment>
<feature type="non-terminal residue" evidence="7">
    <location>
        <position position="1"/>
    </location>
</feature>
<evidence type="ECO:0000256" key="5">
    <source>
        <dbReference type="ARBA" id="ARBA00023242"/>
    </source>
</evidence>
<feature type="region of interest" description="Disordered" evidence="6">
    <location>
        <begin position="49"/>
        <end position="80"/>
    </location>
</feature>
<keyword evidence="4" id="KW-0175">Coiled coil</keyword>
<dbReference type="InterPro" id="IPR019186">
    <property type="entry name" value="Nucleolar_protein_12"/>
</dbReference>
<feature type="compositionally biased region" description="Polar residues" evidence="6">
    <location>
        <begin position="1"/>
        <end position="16"/>
    </location>
</feature>
<accession>A0A836EHN3</accession>
<dbReference type="GO" id="GO:0005730">
    <property type="term" value="C:nucleolus"/>
    <property type="evidence" value="ECO:0007669"/>
    <property type="project" value="UniProtKB-SubCell"/>
</dbReference>
<dbReference type="GO" id="GO:0019843">
    <property type="term" value="F:rRNA binding"/>
    <property type="evidence" value="ECO:0007669"/>
    <property type="project" value="TreeGrafter"/>
</dbReference>
<keyword evidence="8" id="KW-1185">Reference proteome</keyword>
<sequence>MFKNSQPQLLNVNRKPSQPKRRKKITLVFDEEKRREFLGGFRKRKLERKRKAQEQLQQQLKEERKKIKQETRERYKKSLSNQVVPELQELLSQQEFDLGSHTVSILELNVADLEEGKKWIGENKIIEEKEELENDKSNKSCNDDNGDEIVGMSLQKKCKNQVQPKSKSNSREIKSAKELKQEIKKAALKRVKKSKAFQQKQRLEQQKNKKQNKQKLQKTQGLVHKHGKRSKKKSRR</sequence>
<comment type="caution">
    <text evidence="7">The sequence shown here is derived from an EMBL/GenBank/DDBJ whole genome shotgun (WGS) entry which is preliminary data.</text>
</comment>
<evidence type="ECO:0000313" key="7">
    <source>
        <dbReference type="EMBL" id="KAG5312990.1"/>
    </source>
</evidence>
<feature type="compositionally biased region" description="Basic and acidic residues" evidence="6">
    <location>
        <begin position="169"/>
        <end position="185"/>
    </location>
</feature>